<name>A0A6L2L677_TANCI</name>
<organism evidence="6">
    <name type="scientific">Tanacetum cinerariifolium</name>
    <name type="common">Dalmatian daisy</name>
    <name type="synonym">Chrysanthemum cinerariifolium</name>
    <dbReference type="NCBI Taxonomy" id="118510"/>
    <lineage>
        <taxon>Eukaryota</taxon>
        <taxon>Viridiplantae</taxon>
        <taxon>Streptophyta</taxon>
        <taxon>Embryophyta</taxon>
        <taxon>Tracheophyta</taxon>
        <taxon>Spermatophyta</taxon>
        <taxon>Magnoliopsida</taxon>
        <taxon>eudicotyledons</taxon>
        <taxon>Gunneridae</taxon>
        <taxon>Pentapetalae</taxon>
        <taxon>asterids</taxon>
        <taxon>campanulids</taxon>
        <taxon>Asterales</taxon>
        <taxon>Asteraceae</taxon>
        <taxon>Asteroideae</taxon>
        <taxon>Anthemideae</taxon>
        <taxon>Anthemidinae</taxon>
        <taxon>Tanacetum</taxon>
    </lineage>
</organism>
<feature type="region of interest" description="Disordered" evidence="3">
    <location>
        <begin position="155"/>
        <end position="194"/>
    </location>
</feature>
<protein>
    <submittedName>
        <fullName evidence="6">Copia protein</fullName>
    </submittedName>
</protein>
<dbReference type="Gene3D" id="3.30.420.10">
    <property type="entry name" value="Ribonuclease H-like superfamily/Ribonuclease H"/>
    <property type="match status" value="1"/>
</dbReference>
<feature type="domain" description="GAG-pre-integrase" evidence="5">
    <location>
        <begin position="292"/>
        <end position="363"/>
    </location>
</feature>
<dbReference type="Pfam" id="PF13976">
    <property type="entry name" value="gag_pre-integrs"/>
    <property type="match status" value="1"/>
</dbReference>
<dbReference type="InterPro" id="IPR039537">
    <property type="entry name" value="Retrotran_Ty1/copia-like"/>
</dbReference>
<evidence type="ECO:0000256" key="2">
    <source>
        <dbReference type="ARBA" id="ARBA00022801"/>
    </source>
</evidence>
<dbReference type="PANTHER" id="PTHR42648:SF18">
    <property type="entry name" value="RETROTRANSPOSON, UNCLASSIFIED-LIKE PROTEIN"/>
    <property type="match status" value="1"/>
</dbReference>
<comment type="caution">
    <text evidence="6">The sequence shown here is derived from an EMBL/GenBank/DDBJ whole genome shotgun (WGS) entry which is preliminary data.</text>
</comment>
<dbReference type="GO" id="GO:0016787">
    <property type="term" value="F:hydrolase activity"/>
    <property type="evidence" value="ECO:0007669"/>
    <property type="project" value="UniProtKB-KW"/>
</dbReference>
<dbReference type="PANTHER" id="PTHR42648">
    <property type="entry name" value="TRANSPOSASE, PUTATIVE-RELATED"/>
    <property type="match status" value="1"/>
</dbReference>
<feature type="region of interest" description="Disordered" evidence="3">
    <location>
        <begin position="49"/>
        <end position="76"/>
    </location>
</feature>
<evidence type="ECO:0000256" key="3">
    <source>
        <dbReference type="SAM" id="MobiDB-lite"/>
    </source>
</evidence>
<reference evidence="6" key="1">
    <citation type="journal article" date="2019" name="Sci. Rep.">
        <title>Draft genome of Tanacetum cinerariifolium, the natural source of mosquito coil.</title>
        <authorList>
            <person name="Yamashiro T."/>
            <person name="Shiraishi A."/>
            <person name="Satake H."/>
            <person name="Nakayama K."/>
        </authorList>
    </citation>
    <scope>NUCLEOTIDE SEQUENCE</scope>
</reference>
<dbReference type="AlphaFoldDB" id="A0A6L2L677"/>
<evidence type="ECO:0000259" key="4">
    <source>
        <dbReference type="Pfam" id="PF07727"/>
    </source>
</evidence>
<evidence type="ECO:0000256" key="1">
    <source>
        <dbReference type="ARBA" id="ARBA00022723"/>
    </source>
</evidence>
<evidence type="ECO:0000259" key="5">
    <source>
        <dbReference type="Pfam" id="PF13976"/>
    </source>
</evidence>
<keyword evidence="2" id="KW-0378">Hydrolase</keyword>
<gene>
    <name evidence="6" type="ORF">Tci_027652</name>
</gene>
<dbReference type="InterPro" id="IPR012337">
    <property type="entry name" value="RNaseH-like_sf"/>
</dbReference>
<dbReference type="GO" id="GO:0046872">
    <property type="term" value="F:metal ion binding"/>
    <property type="evidence" value="ECO:0007669"/>
    <property type="project" value="UniProtKB-KW"/>
</dbReference>
<feature type="compositionally biased region" description="Basic residues" evidence="3">
    <location>
        <begin position="165"/>
        <end position="179"/>
    </location>
</feature>
<evidence type="ECO:0000313" key="6">
    <source>
        <dbReference type="EMBL" id="GEU55674.1"/>
    </source>
</evidence>
<sequence length="617" mass="70643">MFRINPFKTSREDTFMPINKVRARVRTNLTIVSQPHVFTKGVNSNLNGLSSTGVENTVKTRRPQSRSNTKNDMVPCESKNSCIKNKEVEVEEHPRNLLLYKNKKHMSSEFNNVKLAIRNDKSKVLCAMCKQCLIISNHDVCVLNYVNDMNSRDKKQNAMVSKTANQKKHKPHVKKQKKVGSKERFASPKPSKPRNCLRWSPTGRIFDLCGKIIESSNYKCKSDTSVCDAENASNPQEPAIKRFLNSTFFLGRLSKFVNGASTQFRGRLQKKYMFFRNLEGIVLLKGNHTINLYTSNLYEMASASPICLMARATSTKSWLWHQRLSHLNFDTIIDLAKNDLLTGLPKFKYHKEHLCASYEQGKSKKAYHPPKPVPNSKQRLYLLHMNLCGPIRIASINGKRTPQQNEVVERRNQTLVEATKTMLIFFYVPLFLWAKAIATACYTQNCSIIHRTIDPMLFIRRFNNNILVVQAYVDDIIFGSTNPRYTQLCFDLMKNRFEMSIMGEMTIFLGLQDNQSPRGIFINQSNYVLEILKKYGMETCDSVGTPMEINDKLDLDQNGTLKCRFARWKGVVVVYEGSATRWSQRDDLEALELKGSDGGAYEVLGWLLGSVMEVLGW</sequence>
<keyword evidence="1" id="KW-0479">Metal-binding</keyword>
<dbReference type="InterPro" id="IPR025724">
    <property type="entry name" value="GAG-pre-integrase_dom"/>
</dbReference>
<feature type="domain" description="Reverse transcriptase Ty1/copia-type" evidence="4">
    <location>
        <begin position="450"/>
        <end position="548"/>
    </location>
</feature>
<dbReference type="EMBL" id="BKCJ010003535">
    <property type="protein sequence ID" value="GEU55674.1"/>
    <property type="molecule type" value="Genomic_DNA"/>
</dbReference>
<dbReference type="GO" id="GO:0003676">
    <property type="term" value="F:nucleic acid binding"/>
    <property type="evidence" value="ECO:0007669"/>
    <property type="project" value="InterPro"/>
</dbReference>
<dbReference type="SUPFAM" id="SSF53098">
    <property type="entry name" value="Ribonuclease H-like"/>
    <property type="match status" value="1"/>
</dbReference>
<dbReference type="Pfam" id="PF07727">
    <property type="entry name" value="RVT_2"/>
    <property type="match status" value="1"/>
</dbReference>
<accession>A0A6L2L677</accession>
<dbReference type="InterPro" id="IPR036397">
    <property type="entry name" value="RNaseH_sf"/>
</dbReference>
<proteinExistence type="predicted"/>
<dbReference type="InterPro" id="IPR013103">
    <property type="entry name" value="RVT_2"/>
</dbReference>